<evidence type="ECO:0000313" key="3">
    <source>
        <dbReference type="EMBL" id="MTS27844.1"/>
    </source>
</evidence>
<accession>A0A0D8J1L5</accession>
<dbReference type="EMBL" id="JXXK01000005">
    <property type="protein sequence ID" value="KJF40644.1"/>
    <property type="molecule type" value="Genomic_DNA"/>
</dbReference>
<protein>
    <submittedName>
        <fullName evidence="2">Uncharacterized protein</fullName>
    </submittedName>
</protein>
<keyword evidence="1" id="KW-0812">Transmembrane</keyword>
<keyword evidence="1" id="KW-1133">Transmembrane helix</keyword>
<dbReference type="Proteomes" id="UP000472755">
    <property type="component" value="Unassembled WGS sequence"/>
</dbReference>
<gene>
    <name evidence="3" type="ORF">GMD59_11170</name>
    <name evidence="2" type="ORF">TQ39_05345</name>
</gene>
<keyword evidence="1" id="KW-0472">Membrane</keyword>
<dbReference type="Proteomes" id="UP000032483">
    <property type="component" value="Unassembled WGS sequence"/>
</dbReference>
<feature type="transmembrane region" description="Helical" evidence="1">
    <location>
        <begin position="92"/>
        <end position="112"/>
    </location>
</feature>
<evidence type="ECO:0000256" key="1">
    <source>
        <dbReference type="SAM" id="Phobius"/>
    </source>
</evidence>
<dbReference type="AlphaFoldDB" id="A0A0D8J1L5"/>
<evidence type="ECO:0000313" key="2">
    <source>
        <dbReference type="EMBL" id="KJF40644.1"/>
    </source>
</evidence>
<proteinExistence type="predicted"/>
<feature type="transmembrane region" description="Helical" evidence="1">
    <location>
        <begin position="60"/>
        <end position="80"/>
    </location>
</feature>
<sequence length="120" mass="13411">MAIIWLFSKYEPQAKYALGGVGYHVSQGTRAGWEVRAWKYGSTATNRQEYRRGGKATEQILIVALAGLADILARICVLLYQRGHGGTRTLNYRTWVLLVALAPFAWVAYLLAGRPPRNSK</sequence>
<evidence type="ECO:0000313" key="4">
    <source>
        <dbReference type="Proteomes" id="UP000032483"/>
    </source>
</evidence>
<reference evidence="2" key="1">
    <citation type="submission" date="2015-02" db="EMBL/GenBank/DDBJ databases">
        <title>A novel member of the family Ruminococcaceae isolated from human feces.</title>
        <authorList>
            <person name="Shkoporov A.N."/>
            <person name="Chaplin A.V."/>
            <person name="Motuzova O.V."/>
            <person name="Kafarskaia L.I."/>
            <person name="Khokhlova E.V."/>
            <person name="Efimov B.A."/>
        </authorList>
    </citation>
    <scope>NUCLEOTIDE SEQUENCE [LARGE SCALE GENOMIC DNA]</scope>
    <source>
        <strain evidence="2">585-1</strain>
    </source>
</reference>
<dbReference type="RefSeq" id="WP_040909616.1">
    <property type="nucleotide sequence ID" value="NZ_JANGBT010000009.1"/>
</dbReference>
<name>A0A0D8J1L5_9FIRM</name>
<dbReference type="GeneID" id="42856049"/>
<keyword evidence="4" id="KW-1185">Reference proteome</keyword>
<comment type="caution">
    <text evidence="2">The sequence shown here is derived from an EMBL/GenBank/DDBJ whole genome shotgun (WGS) entry which is preliminary data.</text>
</comment>
<reference evidence="3 5" key="2">
    <citation type="journal article" date="2019" name="Nat. Med.">
        <title>A library of human gut bacterial isolates paired with longitudinal multiomics data enables mechanistic microbiome research.</title>
        <authorList>
            <person name="Poyet M."/>
            <person name="Groussin M."/>
            <person name="Gibbons S.M."/>
            <person name="Avila-Pacheco J."/>
            <person name="Jiang X."/>
            <person name="Kearney S.M."/>
            <person name="Perrotta A.R."/>
            <person name="Berdy B."/>
            <person name="Zhao S."/>
            <person name="Lieberman T.D."/>
            <person name="Swanson P.K."/>
            <person name="Smith M."/>
            <person name="Roesemann S."/>
            <person name="Alexander J.E."/>
            <person name="Rich S.A."/>
            <person name="Livny J."/>
            <person name="Vlamakis H."/>
            <person name="Clish C."/>
            <person name="Bullock K."/>
            <person name="Deik A."/>
            <person name="Scott J."/>
            <person name="Pierce K.A."/>
            <person name="Xavier R.J."/>
            <person name="Alm E.J."/>
        </authorList>
    </citation>
    <scope>NUCLEOTIDE SEQUENCE [LARGE SCALE GENOMIC DNA]</scope>
    <source>
        <strain evidence="3 5">BIOML-A4</strain>
    </source>
</reference>
<organism evidence="2 4">
    <name type="scientific">Ruthenibacterium lactatiformans</name>
    <dbReference type="NCBI Taxonomy" id="1550024"/>
    <lineage>
        <taxon>Bacteria</taxon>
        <taxon>Bacillati</taxon>
        <taxon>Bacillota</taxon>
        <taxon>Clostridia</taxon>
        <taxon>Eubacteriales</taxon>
        <taxon>Oscillospiraceae</taxon>
        <taxon>Ruthenibacterium</taxon>
    </lineage>
</organism>
<evidence type="ECO:0000313" key="5">
    <source>
        <dbReference type="Proteomes" id="UP000472755"/>
    </source>
</evidence>
<dbReference type="EMBL" id="WMZU01000016">
    <property type="protein sequence ID" value="MTS27844.1"/>
    <property type="molecule type" value="Genomic_DNA"/>
</dbReference>